<dbReference type="Proteomes" id="UP000278035">
    <property type="component" value="Chromosome"/>
</dbReference>
<evidence type="ECO:0000256" key="6">
    <source>
        <dbReference type="ARBA" id="ARBA00022692"/>
    </source>
</evidence>
<evidence type="ECO:0000256" key="7">
    <source>
        <dbReference type="ARBA" id="ARBA00022989"/>
    </source>
</evidence>
<comment type="similarity">
    <text evidence="3 9">Belongs to the CobD/CbiB family.</text>
</comment>
<proteinExistence type="inferred from homology"/>
<dbReference type="GO" id="GO:0009236">
    <property type="term" value="P:cobalamin biosynthetic process"/>
    <property type="evidence" value="ECO:0007669"/>
    <property type="project" value="UniProtKB-UniRule"/>
</dbReference>
<comment type="caution">
    <text evidence="9">Lacks conserved residue(s) required for the propagation of feature annotation.</text>
</comment>
<organism evidence="10 11">
    <name type="scientific">Shewanella livingstonensis</name>
    <dbReference type="NCBI Taxonomy" id="150120"/>
    <lineage>
        <taxon>Bacteria</taxon>
        <taxon>Pseudomonadati</taxon>
        <taxon>Pseudomonadota</taxon>
        <taxon>Gammaproteobacteria</taxon>
        <taxon>Alteromonadales</taxon>
        <taxon>Shewanellaceae</taxon>
        <taxon>Shewanella</taxon>
    </lineage>
</organism>
<dbReference type="Pfam" id="PF03186">
    <property type="entry name" value="CobD_Cbib"/>
    <property type="match status" value="1"/>
</dbReference>
<comment type="pathway">
    <text evidence="2 9">Cofactor biosynthesis; adenosylcobalamin biosynthesis.</text>
</comment>
<evidence type="ECO:0000256" key="9">
    <source>
        <dbReference type="HAMAP-Rule" id="MF_00024"/>
    </source>
</evidence>
<dbReference type="KEGG" id="slj:EGC82_11325"/>
<keyword evidence="4 9" id="KW-1003">Cell membrane</keyword>
<keyword evidence="6 9" id="KW-0812">Transmembrane</keyword>
<evidence type="ECO:0000256" key="2">
    <source>
        <dbReference type="ARBA" id="ARBA00004953"/>
    </source>
</evidence>
<keyword evidence="8 9" id="KW-0472">Membrane</keyword>
<evidence type="ECO:0000313" key="11">
    <source>
        <dbReference type="Proteomes" id="UP000278035"/>
    </source>
</evidence>
<sequence length="303" mass="33205">MFWQVCAALVIALTLDKLLGEPKRFHPLIGLGNVISFIEKKYYAKRRINGVVAVVLLSLPVTLLYWVNIPWWLQAVVLYFVIGGRSLGEHGRAVADALRQNDLSLARERVGYIVSRRTENLDESQVINATIESMLENGNDAVFGALFWFIVGGAPAAIIYRIANTLDARWGYKNDKYFLFGWFAANWDDWLNYIPARLCVLTYAIQGNVADALTCARVQGAQCASPNGGPVMASGAGSLGITIGGAAEYDGYKCDKPLLGKGPKPDWNSINNAIQLVDRGAILWAVCLGIVYFSLLLSQGISL</sequence>
<keyword evidence="11" id="KW-1185">Reference proteome</keyword>
<dbReference type="PANTHER" id="PTHR34308:SF1">
    <property type="entry name" value="COBALAMIN BIOSYNTHESIS PROTEIN CBIB"/>
    <property type="match status" value="1"/>
</dbReference>
<feature type="transmembrane region" description="Helical" evidence="9">
    <location>
        <begin position="141"/>
        <end position="163"/>
    </location>
</feature>
<evidence type="ECO:0000256" key="1">
    <source>
        <dbReference type="ARBA" id="ARBA00004651"/>
    </source>
</evidence>
<dbReference type="GO" id="GO:0005886">
    <property type="term" value="C:plasma membrane"/>
    <property type="evidence" value="ECO:0007669"/>
    <property type="project" value="UniProtKB-SubCell"/>
</dbReference>
<reference evidence="11" key="1">
    <citation type="submission" date="2018-11" db="EMBL/GenBank/DDBJ databases">
        <title>Shewanella sp. M2.</title>
        <authorList>
            <person name="Hwang Y.J."/>
            <person name="Hwang C.Y."/>
        </authorList>
    </citation>
    <scope>NUCLEOTIDE SEQUENCE [LARGE SCALE GENOMIC DNA]</scope>
    <source>
        <strain evidence="11">LMG 19866</strain>
    </source>
</reference>
<gene>
    <name evidence="9 10" type="primary">cobD</name>
    <name evidence="10" type="ORF">EGC82_11325</name>
</gene>
<dbReference type="OrthoDB" id="9811967at2"/>
<dbReference type="GO" id="GO:0048472">
    <property type="term" value="F:threonine-phosphate decarboxylase activity"/>
    <property type="evidence" value="ECO:0007669"/>
    <property type="project" value="InterPro"/>
</dbReference>
<comment type="subcellular location">
    <subcellularLocation>
        <location evidence="1 9">Cell membrane</location>
        <topology evidence="1 9">Multi-pass membrane protein</topology>
    </subcellularLocation>
</comment>
<keyword evidence="7 9" id="KW-1133">Transmembrane helix</keyword>
<evidence type="ECO:0000313" key="10">
    <source>
        <dbReference type="EMBL" id="AZG75171.1"/>
    </source>
</evidence>
<accession>A0A3G8LZX0</accession>
<feature type="transmembrane region" description="Helical" evidence="9">
    <location>
        <begin position="281"/>
        <end position="298"/>
    </location>
</feature>
<evidence type="ECO:0000256" key="8">
    <source>
        <dbReference type="ARBA" id="ARBA00023136"/>
    </source>
</evidence>
<evidence type="ECO:0000256" key="4">
    <source>
        <dbReference type="ARBA" id="ARBA00022475"/>
    </source>
</evidence>
<dbReference type="HAMAP" id="MF_00024">
    <property type="entry name" value="CobD_CbiB"/>
    <property type="match status" value="1"/>
</dbReference>
<dbReference type="GO" id="GO:0015420">
    <property type="term" value="F:ABC-type vitamin B12 transporter activity"/>
    <property type="evidence" value="ECO:0007669"/>
    <property type="project" value="UniProtKB-UniRule"/>
</dbReference>
<name>A0A3G8LZX0_9GAMM</name>
<comment type="function">
    <text evidence="9">Converts cobyric acid to cobinamide by the addition of aminopropanol on the F carboxylic group.</text>
</comment>
<keyword evidence="5 9" id="KW-0169">Cobalamin biosynthesis</keyword>
<dbReference type="NCBIfam" id="TIGR00380">
    <property type="entry name" value="cobal_cbiB"/>
    <property type="match status" value="1"/>
</dbReference>
<protein>
    <recommendedName>
        <fullName evidence="9">Cobalamin biosynthesis protein CobD</fullName>
    </recommendedName>
</protein>
<dbReference type="EMBL" id="CP034015">
    <property type="protein sequence ID" value="AZG75171.1"/>
    <property type="molecule type" value="Genomic_DNA"/>
</dbReference>
<dbReference type="UniPathway" id="UPA00148"/>
<dbReference type="InterPro" id="IPR004485">
    <property type="entry name" value="Cobalamin_biosynth_CobD/CbiB"/>
</dbReference>
<evidence type="ECO:0000256" key="3">
    <source>
        <dbReference type="ARBA" id="ARBA00006263"/>
    </source>
</evidence>
<dbReference type="PANTHER" id="PTHR34308">
    <property type="entry name" value="COBALAMIN BIOSYNTHESIS PROTEIN CBIB"/>
    <property type="match status" value="1"/>
</dbReference>
<dbReference type="AlphaFoldDB" id="A0A3G8LZX0"/>
<evidence type="ECO:0000256" key="5">
    <source>
        <dbReference type="ARBA" id="ARBA00022573"/>
    </source>
</evidence>